<evidence type="ECO:0000313" key="3">
    <source>
        <dbReference type="Proteomes" id="UP000314294"/>
    </source>
</evidence>
<feature type="region of interest" description="Disordered" evidence="1">
    <location>
        <begin position="1"/>
        <end position="55"/>
    </location>
</feature>
<accession>A0A4Z2JBB2</accession>
<keyword evidence="3" id="KW-1185">Reference proteome</keyword>
<dbReference type="AlphaFoldDB" id="A0A4Z2JBB2"/>
<dbReference type="EMBL" id="SRLO01000010">
    <property type="protein sequence ID" value="TNN87486.1"/>
    <property type="molecule type" value="Genomic_DNA"/>
</dbReference>
<name>A0A4Z2JBB2_9TELE</name>
<comment type="caution">
    <text evidence="2">The sequence shown here is derived from an EMBL/GenBank/DDBJ whole genome shotgun (WGS) entry which is preliminary data.</text>
</comment>
<evidence type="ECO:0000256" key="1">
    <source>
        <dbReference type="SAM" id="MobiDB-lite"/>
    </source>
</evidence>
<sequence>MGSDDGFECPSEEPSMTAISEGDISGSALGNTGCDSGRSTGAAATSPDVKLSTSFSSSSFGLRAGGGIKRPMRGSGLILSSERNTAARTTADIHTVFIGNEQIAFQECSSEELVEGYA</sequence>
<proteinExistence type="predicted"/>
<dbReference type="Proteomes" id="UP000314294">
    <property type="component" value="Unassembled WGS sequence"/>
</dbReference>
<organism evidence="2 3">
    <name type="scientific">Liparis tanakae</name>
    <name type="common">Tanaka's snailfish</name>
    <dbReference type="NCBI Taxonomy" id="230148"/>
    <lineage>
        <taxon>Eukaryota</taxon>
        <taxon>Metazoa</taxon>
        <taxon>Chordata</taxon>
        <taxon>Craniata</taxon>
        <taxon>Vertebrata</taxon>
        <taxon>Euteleostomi</taxon>
        <taxon>Actinopterygii</taxon>
        <taxon>Neopterygii</taxon>
        <taxon>Teleostei</taxon>
        <taxon>Neoteleostei</taxon>
        <taxon>Acanthomorphata</taxon>
        <taxon>Eupercaria</taxon>
        <taxon>Perciformes</taxon>
        <taxon>Cottioidei</taxon>
        <taxon>Cottales</taxon>
        <taxon>Liparidae</taxon>
        <taxon>Liparis</taxon>
    </lineage>
</organism>
<feature type="compositionally biased region" description="Acidic residues" evidence="1">
    <location>
        <begin position="1"/>
        <end position="11"/>
    </location>
</feature>
<evidence type="ECO:0000313" key="2">
    <source>
        <dbReference type="EMBL" id="TNN87486.1"/>
    </source>
</evidence>
<reference evidence="2 3" key="1">
    <citation type="submission" date="2019-03" db="EMBL/GenBank/DDBJ databases">
        <title>First draft genome of Liparis tanakae, snailfish: a comprehensive survey of snailfish specific genes.</title>
        <authorList>
            <person name="Kim W."/>
            <person name="Song I."/>
            <person name="Jeong J.-H."/>
            <person name="Kim D."/>
            <person name="Kim S."/>
            <person name="Ryu S."/>
            <person name="Song J.Y."/>
            <person name="Lee S.K."/>
        </authorList>
    </citation>
    <scope>NUCLEOTIDE SEQUENCE [LARGE SCALE GENOMIC DNA]</scope>
    <source>
        <tissue evidence="2">Muscle</tissue>
    </source>
</reference>
<protein>
    <submittedName>
        <fullName evidence="2">Uncharacterized protein</fullName>
    </submittedName>
</protein>
<gene>
    <name evidence="2" type="ORF">EYF80_002203</name>
</gene>
<feature type="compositionally biased region" description="Polar residues" evidence="1">
    <location>
        <begin position="28"/>
        <end position="43"/>
    </location>
</feature>